<dbReference type="STRING" id="84029.CROST_20200"/>
<keyword evidence="2" id="KW-1185">Reference proteome</keyword>
<dbReference type="Proteomes" id="UP000190951">
    <property type="component" value="Chromosome"/>
</dbReference>
<reference evidence="1 2" key="1">
    <citation type="submission" date="2022-04" db="EMBL/GenBank/DDBJ databases">
        <title>Genome sequence of C. roseum typestrain.</title>
        <authorList>
            <person name="Poehlein A."/>
            <person name="Schoch T."/>
            <person name="Duerre P."/>
            <person name="Daniel R."/>
        </authorList>
    </citation>
    <scope>NUCLEOTIDE SEQUENCE [LARGE SCALE GENOMIC DNA]</scope>
    <source>
        <strain evidence="1 2">DSM 7320</strain>
    </source>
</reference>
<gene>
    <name evidence="1" type="ORF">CROST_004260</name>
</gene>
<protein>
    <submittedName>
        <fullName evidence="1">Uncharacterized protein</fullName>
    </submittedName>
</protein>
<proteinExistence type="predicted"/>
<evidence type="ECO:0000313" key="2">
    <source>
        <dbReference type="Proteomes" id="UP000190951"/>
    </source>
</evidence>
<dbReference type="KEGG" id="crw:CROST_004260"/>
<name>A0A1S8L6Q3_9CLOT</name>
<organism evidence="1 2">
    <name type="scientific">Clostridium felsineum</name>
    <dbReference type="NCBI Taxonomy" id="36839"/>
    <lineage>
        <taxon>Bacteria</taxon>
        <taxon>Bacillati</taxon>
        <taxon>Bacillota</taxon>
        <taxon>Clostridia</taxon>
        <taxon>Eubacteriales</taxon>
        <taxon>Clostridiaceae</taxon>
        <taxon>Clostridium</taxon>
    </lineage>
</organism>
<dbReference type="RefSeq" id="WP_077850581.1">
    <property type="nucleotide sequence ID" value="NZ_CP096983.1"/>
</dbReference>
<evidence type="ECO:0000313" key="1">
    <source>
        <dbReference type="EMBL" id="URZ09733.1"/>
    </source>
</evidence>
<dbReference type="EMBL" id="CP096983">
    <property type="protein sequence ID" value="URZ09733.1"/>
    <property type="molecule type" value="Genomic_DNA"/>
</dbReference>
<accession>A0A1S8L6Q3</accession>
<sequence length="80" mass="8779">MGGINLESGEVAVGIKNRKMHAGQPICAEDLVVAQLGGNSDNIIMTNAIRPRNGRNIPVCKRCQTKYSLEQFMEGTEFEK</sequence>
<dbReference type="AlphaFoldDB" id="A0A1S8L6Q3"/>